<feature type="region of interest" description="Disordered" evidence="1">
    <location>
        <begin position="77"/>
        <end position="124"/>
    </location>
</feature>
<reference evidence="4" key="1">
    <citation type="journal article" date="2019" name="Int. J. Syst. Evol. Microbiol.">
        <title>The Global Catalogue of Microorganisms (GCM) 10K type strain sequencing project: providing services to taxonomists for standard genome sequencing and annotation.</title>
        <authorList>
            <consortium name="The Broad Institute Genomics Platform"/>
            <consortium name="The Broad Institute Genome Sequencing Center for Infectious Disease"/>
            <person name="Wu L."/>
            <person name="Ma J."/>
        </authorList>
    </citation>
    <scope>NUCLEOTIDE SEQUENCE [LARGE SCALE GENOMIC DNA]</scope>
    <source>
        <strain evidence="4">JCM 9377</strain>
    </source>
</reference>
<sequence>MSRHRAPRRRRFHRLGPAALAVSASAFMVFGAAVPATAAPAEGKPKTCPKGTDPVTTWNNIVCQVRNKADDIKKKIDELTNKNKDDGKKEPEPAKKAPPKKKAKPAPPAVQAPPPSVPQGTSRYTVPLTKVNGFKRLPSDTPSTVVLPETPEVAGPAAPQAVALPETHLVPVSSVTTLGGDGGTALWASVGAGTAAGVVMLQFSVIGARLRRKAALDALT</sequence>
<dbReference type="Proteomes" id="UP001501237">
    <property type="component" value="Unassembled WGS sequence"/>
</dbReference>
<proteinExistence type="predicted"/>
<protein>
    <recommendedName>
        <fullName evidence="5">Secreted protein</fullName>
    </recommendedName>
</protein>
<feature type="compositionally biased region" description="Pro residues" evidence="1">
    <location>
        <begin position="105"/>
        <end position="117"/>
    </location>
</feature>
<name>A0ABP6Q4Z1_9ACTN</name>
<keyword evidence="2" id="KW-0732">Signal</keyword>
<feature type="signal peptide" evidence="2">
    <location>
        <begin position="1"/>
        <end position="38"/>
    </location>
</feature>
<evidence type="ECO:0000313" key="4">
    <source>
        <dbReference type="Proteomes" id="UP001501237"/>
    </source>
</evidence>
<evidence type="ECO:0008006" key="5">
    <source>
        <dbReference type="Google" id="ProtNLM"/>
    </source>
</evidence>
<organism evidence="3 4">
    <name type="scientific">Actinocorallia longicatena</name>
    <dbReference type="NCBI Taxonomy" id="111803"/>
    <lineage>
        <taxon>Bacteria</taxon>
        <taxon>Bacillati</taxon>
        <taxon>Actinomycetota</taxon>
        <taxon>Actinomycetes</taxon>
        <taxon>Streptosporangiales</taxon>
        <taxon>Thermomonosporaceae</taxon>
        <taxon>Actinocorallia</taxon>
    </lineage>
</organism>
<accession>A0ABP6Q4Z1</accession>
<dbReference type="PROSITE" id="PS51318">
    <property type="entry name" value="TAT"/>
    <property type="match status" value="1"/>
</dbReference>
<keyword evidence="4" id="KW-1185">Reference proteome</keyword>
<feature type="chain" id="PRO_5045121262" description="Secreted protein" evidence="2">
    <location>
        <begin position="39"/>
        <end position="220"/>
    </location>
</feature>
<evidence type="ECO:0000313" key="3">
    <source>
        <dbReference type="EMBL" id="GAA3203803.1"/>
    </source>
</evidence>
<dbReference type="InterPro" id="IPR006311">
    <property type="entry name" value="TAT_signal"/>
</dbReference>
<gene>
    <name evidence="3" type="ORF">GCM10010468_18060</name>
</gene>
<evidence type="ECO:0000256" key="2">
    <source>
        <dbReference type="SAM" id="SignalP"/>
    </source>
</evidence>
<evidence type="ECO:0000256" key="1">
    <source>
        <dbReference type="SAM" id="MobiDB-lite"/>
    </source>
</evidence>
<dbReference type="EMBL" id="BAAAUV010000004">
    <property type="protein sequence ID" value="GAA3203803.1"/>
    <property type="molecule type" value="Genomic_DNA"/>
</dbReference>
<dbReference type="RefSeq" id="WP_344824624.1">
    <property type="nucleotide sequence ID" value="NZ_BAAAUV010000004.1"/>
</dbReference>
<feature type="compositionally biased region" description="Basic and acidic residues" evidence="1">
    <location>
        <begin position="77"/>
        <end position="95"/>
    </location>
</feature>
<comment type="caution">
    <text evidence="3">The sequence shown here is derived from an EMBL/GenBank/DDBJ whole genome shotgun (WGS) entry which is preliminary data.</text>
</comment>